<dbReference type="NCBIfam" id="TIGR03591">
    <property type="entry name" value="polynuc_phos"/>
    <property type="match status" value="1"/>
</dbReference>
<evidence type="ECO:0000256" key="9">
    <source>
        <dbReference type="SAM" id="MobiDB-lite"/>
    </source>
</evidence>
<dbReference type="CDD" id="cd11364">
    <property type="entry name" value="RNase_PH_PNPase_2"/>
    <property type="match status" value="1"/>
</dbReference>
<comment type="similarity">
    <text evidence="1">Belongs to the polyribonucleotide nucleotidyltransferase family.</text>
</comment>
<dbReference type="EMBL" id="CAEZWE010000070">
    <property type="protein sequence ID" value="CAB4661116.1"/>
    <property type="molecule type" value="Genomic_DNA"/>
</dbReference>
<evidence type="ECO:0000259" key="10">
    <source>
        <dbReference type="PROSITE" id="PS50126"/>
    </source>
</evidence>
<dbReference type="SUPFAM" id="SSF54211">
    <property type="entry name" value="Ribosomal protein S5 domain 2-like"/>
    <property type="match status" value="2"/>
</dbReference>
<evidence type="ECO:0000256" key="3">
    <source>
        <dbReference type="ARBA" id="ARBA00022490"/>
    </source>
</evidence>
<accession>A0A6J6LHC3</accession>
<dbReference type="AlphaFoldDB" id="A0A6J6LHC3"/>
<dbReference type="InterPro" id="IPR001247">
    <property type="entry name" value="ExoRNase_PH_dom1"/>
</dbReference>
<dbReference type="CDD" id="cd02393">
    <property type="entry name" value="KH-I_PNPase"/>
    <property type="match status" value="1"/>
</dbReference>
<dbReference type="SMART" id="SM00316">
    <property type="entry name" value="S1"/>
    <property type="match status" value="1"/>
</dbReference>
<keyword evidence="8" id="KW-0694">RNA-binding</keyword>
<dbReference type="SUPFAM" id="SSF54791">
    <property type="entry name" value="Eukaryotic type KH-domain (KH-domain type I)"/>
    <property type="match status" value="1"/>
</dbReference>
<dbReference type="PROSITE" id="PS50084">
    <property type="entry name" value="KH_TYPE_1"/>
    <property type="match status" value="1"/>
</dbReference>
<dbReference type="InterPro" id="IPR036345">
    <property type="entry name" value="ExoRNase_PH_dom2_sf"/>
</dbReference>
<dbReference type="Pfam" id="PF03726">
    <property type="entry name" value="PNPase"/>
    <property type="match status" value="1"/>
</dbReference>
<dbReference type="GO" id="GO:0046872">
    <property type="term" value="F:metal ion binding"/>
    <property type="evidence" value="ECO:0007669"/>
    <property type="project" value="UniProtKB-KW"/>
</dbReference>
<dbReference type="InterPro" id="IPR012162">
    <property type="entry name" value="PNPase"/>
</dbReference>
<dbReference type="GO" id="GO:0005829">
    <property type="term" value="C:cytosol"/>
    <property type="evidence" value="ECO:0007669"/>
    <property type="project" value="TreeGrafter"/>
</dbReference>
<feature type="compositionally biased region" description="Basic and acidic residues" evidence="9">
    <location>
        <begin position="742"/>
        <end position="783"/>
    </location>
</feature>
<feature type="compositionally biased region" description="Basic and acidic residues" evidence="9">
    <location>
        <begin position="795"/>
        <end position="821"/>
    </location>
</feature>
<dbReference type="GO" id="GO:0006396">
    <property type="term" value="P:RNA processing"/>
    <property type="evidence" value="ECO:0007669"/>
    <property type="project" value="InterPro"/>
</dbReference>
<name>A0A6J6LHC3_9ZZZZ</name>
<keyword evidence="4" id="KW-0808">Transferase</keyword>
<feature type="compositionally biased region" description="Gly residues" evidence="9">
    <location>
        <begin position="731"/>
        <end position="741"/>
    </location>
</feature>
<proteinExistence type="inferred from homology"/>
<dbReference type="InterPro" id="IPR003029">
    <property type="entry name" value="S1_domain"/>
</dbReference>
<feature type="region of interest" description="Disordered" evidence="9">
    <location>
        <begin position="717"/>
        <end position="821"/>
    </location>
</feature>
<dbReference type="NCBIfam" id="NF008805">
    <property type="entry name" value="PRK11824.1"/>
    <property type="match status" value="1"/>
</dbReference>
<dbReference type="InterPro" id="IPR020568">
    <property type="entry name" value="Ribosomal_Su5_D2-typ_SF"/>
</dbReference>
<keyword evidence="6" id="KW-0479">Metal-binding</keyword>
<evidence type="ECO:0000256" key="8">
    <source>
        <dbReference type="ARBA" id="ARBA00022884"/>
    </source>
</evidence>
<dbReference type="SMART" id="SM00322">
    <property type="entry name" value="KH"/>
    <property type="match status" value="1"/>
</dbReference>
<dbReference type="Pfam" id="PF01138">
    <property type="entry name" value="RNase_PH"/>
    <property type="match status" value="2"/>
</dbReference>
<dbReference type="InterPro" id="IPR036612">
    <property type="entry name" value="KH_dom_type_1_sf"/>
</dbReference>
<keyword evidence="7" id="KW-0460">Magnesium</keyword>
<dbReference type="GO" id="GO:0003723">
    <property type="term" value="F:RNA binding"/>
    <property type="evidence" value="ECO:0007669"/>
    <property type="project" value="UniProtKB-KW"/>
</dbReference>
<evidence type="ECO:0000256" key="5">
    <source>
        <dbReference type="ARBA" id="ARBA00022695"/>
    </source>
</evidence>
<dbReference type="SUPFAM" id="SSF50249">
    <property type="entry name" value="Nucleic acid-binding proteins"/>
    <property type="match status" value="1"/>
</dbReference>
<reference evidence="11" key="1">
    <citation type="submission" date="2020-05" db="EMBL/GenBank/DDBJ databases">
        <authorList>
            <person name="Chiriac C."/>
            <person name="Salcher M."/>
            <person name="Ghai R."/>
            <person name="Kavagutti S V."/>
        </authorList>
    </citation>
    <scope>NUCLEOTIDE SEQUENCE</scope>
</reference>
<keyword evidence="5" id="KW-0548">Nucleotidyltransferase</keyword>
<sequence>MADAIRVSAPVSGSDKTMSFETGKLATQSQGAVVASIDGTIVLATANAARGVRDGIDFFPLTVDVEERAYAAGKIPGAFFRREGRPSEQAILTCRLIDRPLRPAFPDDYRNETQIVITVVGVDMENPHDVIAINASSAALMISGIPFEGPIGAVRMAYSQDGEWIPHPTYAEGNNGTFEIVVAGRELDNGDVAIMMVEAGGTEKSFEFYADGAPKVSEQVIADGLETSKKWIKESIALQRQLVASVIATRGPITSLEYTPVRDYSDEIFAAVERVATPKLATAITIALKADRNAATDAAAADTVAELCADGAPFAGQDKAVKEAVRSLTKKLVRKRVVEDGIRIDGRGPRDLRALSSEVGTLPAAHGTGLFQRGETQVLNVCTLAMPRMNQMLDTLGPDNEKRYIHHYNMAPWANGETGRVGTPKRREIGHGALAERALLPVVPSQEEFAYAIRLVSEVLSSNGSTSMASVCSSSLSLMDAGVPIKAPVSGIAMGLIYAEGKYLTLTDILGAEDAFGDMDFKVAGTEDAVTALQLDTKIDGIPADVLAAALQQARDARMEILASMNSALAAPRTEVAETAPKIVSFTIPMDKIGEVIGPKGKVINTISQETGADIAVSDDGAVGIVTVGSPDNFRVEDAKARILAIVDPPTAELNAIYEGRVVSTTKFGAFVNILPGRDGLIHISKLGNGQRVNNVEDVLTLGDVVRVRVDDVDDKGKVSLTPVDADGNDLPGGGGGGGGDRGPRERRDRDDRGGREDRGPRNRDRDRGPREAREPRESRQDGPVEVSFEDEFESELRSELGDLGPDTRNERGGDRNRRRR</sequence>
<dbReference type="PROSITE" id="PS50126">
    <property type="entry name" value="S1"/>
    <property type="match status" value="1"/>
</dbReference>
<dbReference type="InterPro" id="IPR004087">
    <property type="entry name" value="KH_dom"/>
</dbReference>
<dbReference type="Pfam" id="PF00575">
    <property type="entry name" value="S1"/>
    <property type="match status" value="1"/>
</dbReference>
<dbReference type="GO" id="GO:0006402">
    <property type="term" value="P:mRNA catabolic process"/>
    <property type="evidence" value="ECO:0007669"/>
    <property type="project" value="InterPro"/>
</dbReference>
<evidence type="ECO:0000256" key="4">
    <source>
        <dbReference type="ARBA" id="ARBA00022679"/>
    </source>
</evidence>
<dbReference type="EC" id="2.7.7.8" evidence="2"/>
<evidence type="ECO:0000256" key="2">
    <source>
        <dbReference type="ARBA" id="ARBA00012416"/>
    </source>
</evidence>
<dbReference type="Gene3D" id="3.30.230.70">
    <property type="entry name" value="GHMP Kinase, N-terminal domain"/>
    <property type="match status" value="2"/>
</dbReference>
<organism evidence="11">
    <name type="scientific">freshwater metagenome</name>
    <dbReference type="NCBI Taxonomy" id="449393"/>
    <lineage>
        <taxon>unclassified sequences</taxon>
        <taxon>metagenomes</taxon>
        <taxon>ecological metagenomes</taxon>
    </lineage>
</organism>
<dbReference type="InterPro" id="IPR004088">
    <property type="entry name" value="KH_dom_type_1"/>
</dbReference>
<keyword evidence="3" id="KW-0963">Cytoplasm</keyword>
<evidence type="ECO:0000256" key="1">
    <source>
        <dbReference type="ARBA" id="ARBA00007404"/>
    </source>
</evidence>
<dbReference type="GO" id="GO:0000175">
    <property type="term" value="F:3'-5'-RNA exonuclease activity"/>
    <property type="evidence" value="ECO:0007669"/>
    <property type="project" value="TreeGrafter"/>
</dbReference>
<gene>
    <name evidence="11" type="ORF">UFOPK2169_01417</name>
</gene>
<evidence type="ECO:0000313" key="11">
    <source>
        <dbReference type="EMBL" id="CAB4661116.1"/>
    </source>
</evidence>
<dbReference type="Pfam" id="PF00013">
    <property type="entry name" value="KH_1"/>
    <property type="match status" value="1"/>
</dbReference>
<dbReference type="FunFam" id="3.30.230.70:FF:000002">
    <property type="entry name" value="Polyribonucleotide nucleotidyltransferase"/>
    <property type="match status" value="1"/>
</dbReference>
<feature type="domain" description="S1 motif" evidence="10">
    <location>
        <begin position="655"/>
        <end position="724"/>
    </location>
</feature>
<protein>
    <recommendedName>
        <fullName evidence="2">polyribonucleotide nucleotidyltransferase</fullName>
        <ecNumber evidence="2">2.7.7.8</ecNumber>
    </recommendedName>
</protein>
<dbReference type="HAMAP" id="MF_01595">
    <property type="entry name" value="PNPase"/>
    <property type="match status" value="1"/>
</dbReference>
<dbReference type="GO" id="GO:0004654">
    <property type="term" value="F:polyribonucleotide nucleotidyltransferase activity"/>
    <property type="evidence" value="ECO:0007669"/>
    <property type="project" value="UniProtKB-EC"/>
</dbReference>
<dbReference type="InterPro" id="IPR015848">
    <property type="entry name" value="PNPase_PH_RNA-bd_bac/org-type"/>
</dbReference>
<dbReference type="SUPFAM" id="SSF55666">
    <property type="entry name" value="Ribonuclease PH domain 2-like"/>
    <property type="match status" value="2"/>
</dbReference>
<dbReference type="InterPro" id="IPR027408">
    <property type="entry name" value="PNPase/RNase_PH_dom_sf"/>
</dbReference>
<dbReference type="Gene3D" id="2.40.50.140">
    <property type="entry name" value="Nucleic acid-binding proteins"/>
    <property type="match status" value="1"/>
</dbReference>
<evidence type="ECO:0000256" key="6">
    <source>
        <dbReference type="ARBA" id="ARBA00022723"/>
    </source>
</evidence>
<evidence type="ECO:0000256" key="7">
    <source>
        <dbReference type="ARBA" id="ARBA00022842"/>
    </source>
</evidence>
<dbReference type="Gene3D" id="3.30.1370.10">
    <property type="entry name" value="K Homology domain, type 1"/>
    <property type="match status" value="1"/>
</dbReference>
<dbReference type="FunFam" id="3.30.1370.10:FF:000001">
    <property type="entry name" value="Polyribonucleotide nucleotidyltransferase"/>
    <property type="match status" value="1"/>
</dbReference>
<dbReference type="InterPro" id="IPR012340">
    <property type="entry name" value="NA-bd_OB-fold"/>
</dbReference>
<dbReference type="PANTHER" id="PTHR11252:SF0">
    <property type="entry name" value="POLYRIBONUCLEOTIDE NUCLEOTIDYLTRANSFERASE 1, MITOCHONDRIAL"/>
    <property type="match status" value="1"/>
</dbReference>
<dbReference type="PANTHER" id="PTHR11252">
    <property type="entry name" value="POLYRIBONUCLEOTIDE NUCLEOTIDYLTRANSFERASE"/>
    <property type="match status" value="1"/>
</dbReference>
<dbReference type="FunFam" id="3.30.230.70:FF:000001">
    <property type="entry name" value="Polyribonucleotide nucleotidyltransferase"/>
    <property type="match status" value="1"/>
</dbReference>